<evidence type="ECO:0000256" key="1">
    <source>
        <dbReference type="SAM" id="MobiDB-lite"/>
    </source>
</evidence>
<sequence>MTIDINQPNKVKHVVDAFTDSSCELVTLKKKKKILTKKNKNIQKRFIVSQQQYNKCFQNYYHGFKYLMSNPIYVSNIKPSVNHWQLRDLLKFNDDDDLLYYTRDDSIYYYDLNKQHTKEYIKLNYYPRCFNHYKDVLVTGGLLTSSSKLFSLNLDNLTATGTTNNNGIPSKRIAKGLFSFYNPNLNISKTVKLGEMINNDVTIYPNSSNSFISYVCNNDTHLYCLDINNNSNIKVTNKINCEVNTCLNNVVKNPKSNNILTATGDSSSIFLIDPNQSGNKPIIKTIKSGHESGFGVAYHPNGILFSTVFQDGICQIYDLRNLSEKLIEIKSTRQGHQSGAFRVCKFSPENDMNDLLIISEHVGRVHLIDLRNLDYNNVDDHQVIVVPVGLDQFADFKSSIQNPHTRTRGERFDQYSLHQDDNSHHRDNHHQDDLQEQDNKNKINKPRQKYPIDVYPNNNNNIMNNANNISFTAPIVYDYDYLTNINPKLFKDFAYIPPPPPPPQFSPTSHNNDNDYSLPPKLNYPQWDPATSSSSSSTAEHHVSPTSSARPSITGIHTNPSYAYPTTTTTQASYSYPRGNSTDFQAPMIVSSSLSQDSSYTYNNYCDDSYQQCTNHIHGEMELSGIEFVDPKYTNNSKIIIGCQDAGILMWDINGISRRSFGNFDYV</sequence>
<dbReference type="AlphaFoldDB" id="A0A8J5QB67"/>
<keyword evidence="4" id="KW-1185">Reference proteome</keyword>
<feature type="domain" description="DUF2415" evidence="2">
    <location>
        <begin position="339"/>
        <end position="385"/>
    </location>
</feature>
<feature type="compositionally biased region" description="Polar residues" evidence="1">
    <location>
        <begin position="544"/>
        <end position="564"/>
    </location>
</feature>
<dbReference type="RefSeq" id="XP_049260666.1">
    <property type="nucleotide sequence ID" value="XM_049410190.1"/>
</dbReference>
<dbReference type="GeneID" id="73472857"/>
<evidence type="ECO:0000259" key="2">
    <source>
        <dbReference type="Pfam" id="PF10313"/>
    </source>
</evidence>
<name>A0A8J5QB67_9ASCO</name>
<dbReference type="InterPro" id="IPR019417">
    <property type="entry name" value="DUF2415"/>
</dbReference>
<dbReference type="EMBL" id="JAGSYN010000305">
    <property type="protein sequence ID" value="KAG7660432.1"/>
    <property type="molecule type" value="Genomic_DNA"/>
</dbReference>
<organism evidence="3 4">
    <name type="scientific">[Candida] subhashii</name>
    <dbReference type="NCBI Taxonomy" id="561895"/>
    <lineage>
        <taxon>Eukaryota</taxon>
        <taxon>Fungi</taxon>
        <taxon>Dikarya</taxon>
        <taxon>Ascomycota</taxon>
        <taxon>Saccharomycotina</taxon>
        <taxon>Pichiomycetes</taxon>
        <taxon>Debaryomycetaceae</taxon>
        <taxon>Spathaspora</taxon>
    </lineage>
</organism>
<feature type="compositionally biased region" description="Pro residues" evidence="1">
    <location>
        <begin position="496"/>
        <end position="505"/>
    </location>
</feature>
<accession>A0A8J5QB67</accession>
<feature type="region of interest" description="Disordered" evidence="1">
    <location>
        <begin position="418"/>
        <end position="456"/>
    </location>
</feature>
<protein>
    <recommendedName>
        <fullName evidence="2">DUF2415 domain-containing protein</fullName>
    </recommendedName>
</protein>
<evidence type="ECO:0000313" key="3">
    <source>
        <dbReference type="EMBL" id="KAG7660432.1"/>
    </source>
</evidence>
<evidence type="ECO:0000313" key="4">
    <source>
        <dbReference type="Proteomes" id="UP000694255"/>
    </source>
</evidence>
<feature type="compositionally biased region" description="Polar residues" evidence="1">
    <location>
        <begin position="506"/>
        <end position="515"/>
    </location>
</feature>
<dbReference type="OrthoDB" id="418169at2759"/>
<reference evidence="3 4" key="1">
    <citation type="journal article" date="2021" name="DNA Res.">
        <title>Genome analysis of Candida subhashii reveals its hybrid nature and dual mitochondrial genome conformations.</title>
        <authorList>
            <person name="Mixao V."/>
            <person name="Hegedusova E."/>
            <person name="Saus E."/>
            <person name="Pryszcz L.P."/>
            <person name="Cillingova A."/>
            <person name="Nosek J."/>
            <person name="Gabaldon T."/>
        </authorList>
    </citation>
    <scope>NUCLEOTIDE SEQUENCE [LARGE SCALE GENOMIC DNA]</scope>
    <source>
        <strain evidence="3 4">CBS 10753</strain>
    </source>
</reference>
<dbReference type="Proteomes" id="UP000694255">
    <property type="component" value="Unassembled WGS sequence"/>
</dbReference>
<dbReference type="Pfam" id="PF10313">
    <property type="entry name" value="DUF2415"/>
    <property type="match status" value="1"/>
</dbReference>
<feature type="compositionally biased region" description="Basic and acidic residues" evidence="1">
    <location>
        <begin position="418"/>
        <end position="441"/>
    </location>
</feature>
<dbReference type="PANTHER" id="PTHR43991">
    <property type="entry name" value="WD REPEAT PROTEIN (AFU_ORTHOLOGUE AFUA_8G05640)-RELATED"/>
    <property type="match status" value="1"/>
</dbReference>
<dbReference type="PANTHER" id="PTHR43991:SF9">
    <property type="entry name" value="DUF2415 DOMAIN-CONTAINING PROTEIN"/>
    <property type="match status" value="1"/>
</dbReference>
<feature type="region of interest" description="Disordered" evidence="1">
    <location>
        <begin position="495"/>
        <end position="564"/>
    </location>
</feature>
<comment type="caution">
    <text evidence="3">The sequence shown here is derived from an EMBL/GenBank/DDBJ whole genome shotgun (WGS) entry which is preliminary data.</text>
</comment>
<gene>
    <name evidence="3" type="ORF">J8A68_006058</name>
</gene>
<proteinExistence type="predicted"/>